<dbReference type="Pfam" id="PF06127">
    <property type="entry name" value="Mpo1-like"/>
    <property type="match status" value="1"/>
</dbReference>
<organism evidence="2 3">
    <name type="scientific">Halobacteriovorax vibrionivorans</name>
    <dbReference type="NCBI Taxonomy" id="2152716"/>
    <lineage>
        <taxon>Bacteria</taxon>
        <taxon>Pseudomonadati</taxon>
        <taxon>Bdellovibrionota</taxon>
        <taxon>Bacteriovoracia</taxon>
        <taxon>Bacteriovoracales</taxon>
        <taxon>Halobacteriovoraceae</taxon>
        <taxon>Halobacteriovorax</taxon>
    </lineage>
</organism>
<comment type="caution">
    <text evidence="2">The sequence shown here is derived from an EMBL/GenBank/DDBJ whole genome shotgun (WGS) entry which is preliminary data.</text>
</comment>
<reference evidence="3" key="1">
    <citation type="journal article" date="2019" name="Int. J. Syst. Evol. Microbiol.">
        <title>Halobacteriovorax valvorus sp. nov., a novel prokaryotic predator isolated from coastal seawater of China.</title>
        <authorList>
            <person name="Chen M.-X."/>
        </authorList>
    </citation>
    <scope>NUCLEOTIDE SEQUENCE [LARGE SCALE GENOMIC DNA]</scope>
    <source>
        <strain evidence="3">BL9</strain>
    </source>
</reference>
<dbReference type="EMBL" id="QDKL01000001">
    <property type="protein sequence ID" value="RZF22325.1"/>
    <property type="molecule type" value="Genomic_DNA"/>
</dbReference>
<dbReference type="RefSeq" id="WP_114705270.1">
    <property type="nucleotide sequence ID" value="NZ_QDKL01000001.1"/>
</dbReference>
<keyword evidence="3" id="KW-1185">Reference proteome</keyword>
<sequence length="148" mass="17200">MRSLETWLSLYGQSHQNRTNQRIHEVCVPLITWSLLGLLWAIPTPESFGAFNWSWLFVILASFFYLTLKSFKAISVALGLVLPFMFLNHFYLESFLGSYFLITWVLIFVVAWIGQFIGHKIEGKKPSFFEDLQFLLIGPIWVFLGDKS</sequence>
<evidence type="ECO:0000313" key="2">
    <source>
        <dbReference type="EMBL" id="RZF22325.1"/>
    </source>
</evidence>
<evidence type="ECO:0000313" key="3">
    <source>
        <dbReference type="Proteomes" id="UP000443582"/>
    </source>
</evidence>
<accession>A0ABY0IIN2</accession>
<gene>
    <name evidence="2" type="ORF">DAY19_00735</name>
</gene>
<dbReference type="PANTHER" id="PTHR28026">
    <property type="entry name" value="DUF962 DOMAIN PROTEIN (AFU_ORTHOLOGUE AFUA_8G05310)"/>
    <property type="match status" value="1"/>
</dbReference>
<feature type="transmembrane region" description="Helical" evidence="1">
    <location>
        <begin position="23"/>
        <end position="42"/>
    </location>
</feature>
<feature type="transmembrane region" description="Helical" evidence="1">
    <location>
        <begin position="48"/>
        <end position="66"/>
    </location>
</feature>
<protein>
    <submittedName>
        <fullName evidence="2">DUF962 domain-containing protein</fullName>
    </submittedName>
</protein>
<keyword evidence="1" id="KW-0472">Membrane</keyword>
<proteinExistence type="predicted"/>
<keyword evidence="1" id="KW-0812">Transmembrane</keyword>
<dbReference type="PANTHER" id="PTHR28026:SF9">
    <property type="entry name" value="2-HYDROXY-PALMITIC ACID DIOXYGENASE MPO1"/>
    <property type="match status" value="1"/>
</dbReference>
<evidence type="ECO:0000256" key="1">
    <source>
        <dbReference type="SAM" id="Phobius"/>
    </source>
</evidence>
<feature type="transmembrane region" description="Helical" evidence="1">
    <location>
        <begin position="98"/>
        <end position="118"/>
    </location>
</feature>
<name>A0ABY0IIN2_9BACT</name>
<dbReference type="Proteomes" id="UP000443582">
    <property type="component" value="Unassembled WGS sequence"/>
</dbReference>
<dbReference type="InterPro" id="IPR009305">
    <property type="entry name" value="Mpo1-like"/>
</dbReference>
<feature type="transmembrane region" description="Helical" evidence="1">
    <location>
        <begin position="73"/>
        <end position="92"/>
    </location>
</feature>
<keyword evidence="1" id="KW-1133">Transmembrane helix</keyword>